<keyword evidence="1" id="KW-0812">Transmembrane</keyword>
<evidence type="ECO:0000256" key="1">
    <source>
        <dbReference type="SAM" id="Phobius"/>
    </source>
</evidence>
<dbReference type="Proteomes" id="UP000006048">
    <property type="component" value="Chromosome"/>
</dbReference>
<feature type="transmembrane region" description="Helical" evidence="1">
    <location>
        <begin position="140"/>
        <end position="163"/>
    </location>
</feature>
<feature type="transmembrane region" description="Helical" evidence="1">
    <location>
        <begin position="175"/>
        <end position="194"/>
    </location>
</feature>
<dbReference type="KEGG" id="tpx:Turpa_2602"/>
<dbReference type="AlphaFoldDB" id="I4B7I5"/>
<accession>I4B7I5</accession>
<feature type="transmembrane region" description="Helical" evidence="1">
    <location>
        <begin position="47"/>
        <end position="66"/>
    </location>
</feature>
<dbReference type="EMBL" id="CP002959">
    <property type="protein sequence ID" value="AFM13242.1"/>
    <property type="molecule type" value="Genomic_DNA"/>
</dbReference>
<feature type="transmembrane region" description="Helical" evidence="1">
    <location>
        <begin position="100"/>
        <end position="119"/>
    </location>
</feature>
<name>I4B7I5_TURPD</name>
<keyword evidence="3" id="KW-1185">Reference proteome</keyword>
<reference evidence="2 3" key="1">
    <citation type="submission" date="2012-06" db="EMBL/GenBank/DDBJ databases">
        <title>The complete chromosome of genome of Turneriella parva DSM 21527.</title>
        <authorList>
            <consortium name="US DOE Joint Genome Institute (JGI-PGF)"/>
            <person name="Lucas S."/>
            <person name="Han J."/>
            <person name="Lapidus A."/>
            <person name="Bruce D."/>
            <person name="Goodwin L."/>
            <person name="Pitluck S."/>
            <person name="Peters L."/>
            <person name="Kyrpides N."/>
            <person name="Mavromatis K."/>
            <person name="Ivanova N."/>
            <person name="Mikhailova N."/>
            <person name="Chertkov O."/>
            <person name="Detter J.C."/>
            <person name="Tapia R."/>
            <person name="Han C."/>
            <person name="Land M."/>
            <person name="Hauser L."/>
            <person name="Markowitz V."/>
            <person name="Cheng J.-F."/>
            <person name="Hugenholtz P."/>
            <person name="Woyke T."/>
            <person name="Wu D."/>
            <person name="Gronow S."/>
            <person name="Wellnitz S."/>
            <person name="Brambilla E."/>
            <person name="Klenk H.-P."/>
            <person name="Eisen J.A."/>
        </authorList>
    </citation>
    <scope>NUCLEOTIDE SEQUENCE [LARGE SCALE GENOMIC DNA]</scope>
    <source>
        <strain evidence="3">ATCC BAA-1111 / DSM 21527 / NCTC 11395 / H</strain>
    </source>
</reference>
<feature type="transmembrane region" description="Helical" evidence="1">
    <location>
        <begin position="21"/>
        <end position="41"/>
    </location>
</feature>
<dbReference type="HOGENOM" id="CLU_1342769_0_0_12"/>
<keyword evidence="1" id="KW-1133">Transmembrane helix</keyword>
<feature type="transmembrane region" description="Helical" evidence="1">
    <location>
        <begin position="75"/>
        <end position="94"/>
    </location>
</feature>
<protein>
    <submittedName>
        <fullName evidence="2">Uncharacterized protein</fullName>
    </submittedName>
</protein>
<proteinExistence type="predicted"/>
<evidence type="ECO:0000313" key="3">
    <source>
        <dbReference type="Proteomes" id="UP000006048"/>
    </source>
</evidence>
<organism evidence="2 3">
    <name type="scientific">Turneriella parva (strain ATCC BAA-1111 / DSM 21527 / NCTC 11395 / H)</name>
    <name type="common">Leptospira parva</name>
    <dbReference type="NCBI Taxonomy" id="869212"/>
    <lineage>
        <taxon>Bacteria</taxon>
        <taxon>Pseudomonadati</taxon>
        <taxon>Spirochaetota</taxon>
        <taxon>Spirochaetia</taxon>
        <taxon>Leptospirales</taxon>
        <taxon>Leptospiraceae</taxon>
        <taxon>Turneriella</taxon>
    </lineage>
</organism>
<dbReference type="STRING" id="869212.Turpa_2602"/>
<evidence type="ECO:0000313" key="2">
    <source>
        <dbReference type="EMBL" id="AFM13242.1"/>
    </source>
</evidence>
<sequence length="204" mass="22081">MAAFWRLTKQAARRAAAVFSPMVLLLLSAAMVAVLIVSGSVLGHEVYVYNAIVMGLLALFVAFAALGQKTDAARVLWLTALSAVLKGVSAMLLSPENARYSSVYFGGVAIGYLLARGALMYVPRELQTTEYAGTADLHPYAITVHFTGILWMTGFTLSPTFFGDDLLLHFGAEKFAYETFFIGSAFVLNALALMRSYVKLAFAK</sequence>
<gene>
    <name evidence="2" type="ordered locus">Turpa_2602</name>
</gene>
<keyword evidence="1" id="KW-0472">Membrane</keyword>